<feature type="active site" description="Proton acceptor" evidence="9">
    <location>
        <position position="243"/>
    </location>
</feature>
<feature type="domain" description="Carbohydrate kinase PfkB" evidence="10">
    <location>
        <begin position="3"/>
        <end position="285"/>
    </location>
</feature>
<dbReference type="GO" id="GO:0005737">
    <property type="term" value="C:cytoplasm"/>
    <property type="evidence" value="ECO:0007669"/>
    <property type="project" value="UniProtKB-SubCell"/>
</dbReference>
<dbReference type="Pfam" id="PF00294">
    <property type="entry name" value="PfkB"/>
    <property type="match status" value="1"/>
</dbReference>
<dbReference type="PANTHER" id="PTHR10584">
    <property type="entry name" value="SUGAR KINASE"/>
    <property type="match status" value="1"/>
</dbReference>
<feature type="binding site" evidence="9">
    <location>
        <begin position="242"/>
        <end position="243"/>
    </location>
    <ligand>
        <name>ATP</name>
        <dbReference type="ChEBI" id="CHEBI:30616"/>
    </ligand>
</feature>
<feature type="binding site" evidence="9">
    <location>
        <position position="243"/>
    </location>
    <ligand>
        <name>substrate</name>
    </ligand>
</feature>
<keyword evidence="5 9" id="KW-0067">ATP-binding</keyword>
<feature type="binding site" evidence="9">
    <location>
        <position position="136"/>
    </location>
    <ligand>
        <name>substrate</name>
    </ligand>
</feature>
<evidence type="ECO:0000256" key="3">
    <source>
        <dbReference type="ARBA" id="ARBA00022741"/>
    </source>
</evidence>
<evidence type="ECO:0000313" key="12">
    <source>
        <dbReference type="Proteomes" id="UP000179243"/>
    </source>
</evidence>
<comment type="catalytic activity">
    <reaction evidence="9">
        <text>D-ribose + ATP = D-ribose 5-phosphate + ADP + H(+)</text>
        <dbReference type="Rhea" id="RHEA:13697"/>
        <dbReference type="ChEBI" id="CHEBI:15378"/>
        <dbReference type="ChEBI" id="CHEBI:30616"/>
        <dbReference type="ChEBI" id="CHEBI:47013"/>
        <dbReference type="ChEBI" id="CHEBI:78346"/>
        <dbReference type="ChEBI" id="CHEBI:456216"/>
        <dbReference type="EC" id="2.7.1.15"/>
    </reaction>
</comment>
<feature type="binding site" evidence="9">
    <location>
        <begin position="38"/>
        <end position="42"/>
    </location>
    <ligand>
        <name>substrate</name>
    </ligand>
</feature>
<feature type="binding site" evidence="9">
    <location>
        <begin position="211"/>
        <end position="216"/>
    </location>
    <ligand>
        <name>ATP</name>
        <dbReference type="ChEBI" id="CHEBI:30616"/>
    </ligand>
</feature>
<dbReference type="EC" id="2.7.1.15" evidence="9"/>
<feature type="binding site" evidence="9">
    <location>
        <begin position="10"/>
        <end position="12"/>
    </location>
    <ligand>
        <name>substrate</name>
    </ligand>
</feature>
<sequence length="291" mass="30842">MKILNFGSLNIDHVYAVDHFVRPGETMASTGYALFPGGKGANQSIALGRAGAAVYHAGKIGEDGAWFIKLLRTSGVNARHVEVVDGPSGHAIIQVAKTGENAIVLFGGANQHITRADIRRVLPGFSARDYLLVQNETSAVADAIALGARRGLYVVFNPAPMNKNVLSLPLRHVSCFIVNEIEGAELTGEKKPDHILDALGKKFPKAETVLTLGAKGAMYGHEKTRIAVAAPNVKAIDTTAAGDTFIGYFLAQKMAGKDTRTCLEIACAAAAVCVTRKGAAASIPWNREIRP</sequence>
<dbReference type="SUPFAM" id="SSF53613">
    <property type="entry name" value="Ribokinase-like"/>
    <property type="match status" value="1"/>
</dbReference>
<keyword evidence="3 9" id="KW-0547">Nucleotide-binding</keyword>
<comment type="subcellular location">
    <subcellularLocation>
        <location evidence="9">Cytoplasm</location>
    </subcellularLocation>
</comment>
<proteinExistence type="inferred from homology"/>
<evidence type="ECO:0000256" key="2">
    <source>
        <dbReference type="ARBA" id="ARBA00022723"/>
    </source>
</evidence>
<evidence type="ECO:0000313" key="11">
    <source>
        <dbReference type="EMBL" id="OGK05370.1"/>
    </source>
</evidence>
<dbReference type="PRINTS" id="PR00990">
    <property type="entry name" value="RIBOKINASE"/>
</dbReference>
<feature type="binding site" evidence="9">
    <location>
        <position position="282"/>
    </location>
    <ligand>
        <name>K(+)</name>
        <dbReference type="ChEBI" id="CHEBI:29103"/>
    </ligand>
</feature>
<dbReference type="InterPro" id="IPR011611">
    <property type="entry name" value="PfkB_dom"/>
</dbReference>
<evidence type="ECO:0000256" key="5">
    <source>
        <dbReference type="ARBA" id="ARBA00022840"/>
    </source>
</evidence>
<comment type="caution">
    <text evidence="11">The sequence shown here is derived from an EMBL/GenBank/DDBJ whole genome shotgun (WGS) entry which is preliminary data.</text>
</comment>
<evidence type="ECO:0000256" key="9">
    <source>
        <dbReference type="HAMAP-Rule" id="MF_01987"/>
    </source>
</evidence>
<dbReference type="InterPro" id="IPR002139">
    <property type="entry name" value="Ribo/fructo_kinase"/>
</dbReference>
<dbReference type="AlphaFoldDB" id="A0A1F7FF87"/>
<evidence type="ECO:0000256" key="7">
    <source>
        <dbReference type="ARBA" id="ARBA00022958"/>
    </source>
</evidence>
<keyword evidence="4 9" id="KW-0418">Kinase</keyword>
<keyword evidence="8 9" id="KW-0119">Carbohydrate metabolism</keyword>
<name>A0A1F7FF87_UNCRA</name>
<protein>
    <recommendedName>
        <fullName evidence="9">Ribokinase</fullName>
        <shortName evidence="9">RK</shortName>
        <ecNumber evidence="9">2.7.1.15</ecNumber>
    </recommendedName>
</protein>
<dbReference type="PANTHER" id="PTHR10584:SF166">
    <property type="entry name" value="RIBOKINASE"/>
    <property type="match status" value="1"/>
</dbReference>
<feature type="binding site" evidence="9">
    <location>
        <position position="276"/>
    </location>
    <ligand>
        <name>K(+)</name>
        <dbReference type="ChEBI" id="CHEBI:29103"/>
    </ligand>
</feature>
<dbReference type="GO" id="GO:0019303">
    <property type="term" value="P:D-ribose catabolic process"/>
    <property type="evidence" value="ECO:0007669"/>
    <property type="project" value="UniProtKB-UniRule"/>
</dbReference>
<gene>
    <name evidence="9" type="primary">rbsK</name>
    <name evidence="11" type="ORF">A2519_03605</name>
</gene>
<keyword evidence="6 9" id="KW-0460">Magnesium</keyword>
<keyword evidence="1 9" id="KW-0808">Transferase</keyword>
<dbReference type="GO" id="GO:0004747">
    <property type="term" value="F:ribokinase activity"/>
    <property type="evidence" value="ECO:0007669"/>
    <property type="project" value="UniProtKB-UniRule"/>
</dbReference>
<reference evidence="11 12" key="1">
    <citation type="journal article" date="2016" name="Nat. Commun.">
        <title>Thousands of microbial genomes shed light on interconnected biogeochemical processes in an aquifer system.</title>
        <authorList>
            <person name="Anantharaman K."/>
            <person name="Brown C.T."/>
            <person name="Hug L.A."/>
            <person name="Sharon I."/>
            <person name="Castelle C.J."/>
            <person name="Probst A.J."/>
            <person name="Thomas B.C."/>
            <person name="Singh A."/>
            <person name="Wilkins M.J."/>
            <person name="Karaoz U."/>
            <person name="Brodie E.L."/>
            <person name="Williams K.H."/>
            <person name="Hubbard S.S."/>
            <person name="Banfield J.F."/>
        </authorList>
    </citation>
    <scope>NUCLEOTIDE SEQUENCE [LARGE SCALE GENOMIC DNA]</scope>
</reference>
<evidence type="ECO:0000256" key="4">
    <source>
        <dbReference type="ARBA" id="ARBA00022777"/>
    </source>
</evidence>
<dbReference type="GO" id="GO:0046872">
    <property type="term" value="F:metal ion binding"/>
    <property type="evidence" value="ECO:0007669"/>
    <property type="project" value="UniProtKB-KW"/>
</dbReference>
<feature type="binding site" evidence="9">
    <location>
        <position position="179"/>
    </location>
    <ligand>
        <name>ATP</name>
        <dbReference type="ChEBI" id="CHEBI:30616"/>
    </ligand>
</feature>
<evidence type="ECO:0000256" key="1">
    <source>
        <dbReference type="ARBA" id="ARBA00022679"/>
    </source>
</evidence>
<comment type="similarity">
    <text evidence="9">Belongs to the carbohydrate kinase PfkB family. Ribokinase subfamily.</text>
</comment>
<keyword evidence="9" id="KW-0963">Cytoplasm</keyword>
<dbReference type="Proteomes" id="UP000179243">
    <property type="component" value="Unassembled WGS sequence"/>
</dbReference>
<feature type="binding site" evidence="9">
    <location>
        <position position="278"/>
    </location>
    <ligand>
        <name>K(+)</name>
        <dbReference type="ChEBI" id="CHEBI:29103"/>
    </ligand>
</feature>
<evidence type="ECO:0000256" key="8">
    <source>
        <dbReference type="ARBA" id="ARBA00023277"/>
    </source>
</evidence>
<comment type="pathway">
    <text evidence="9">Carbohydrate metabolism; D-ribose degradation; D-ribose 5-phosphate from beta-D-ribopyranose: step 2/2.</text>
</comment>
<dbReference type="EMBL" id="MFYX01000057">
    <property type="protein sequence ID" value="OGK05370.1"/>
    <property type="molecule type" value="Genomic_DNA"/>
</dbReference>
<feature type="binding site" evidence="9">
    <location>
        <position position="237"/>
    </location>
    <ligand>
        <name>K(+)</name>
        <dbReference type="ChEBI" id="CHEBI:29103"/>
    </ligand>
</feature>
<evidence type="ECO:0000259" key="10">
    <source>
        <dbReference type="Pfam" id="PF00294"/>
    </source>
</evidence>
<comment type="activity regulation">
    <text evidence="9">Activated by a monovalent cation that binds near, but not in, the active site. The most likely occupant of the site in vivo is potassium. Ion binding induces a conformational change that may alter substrate affinity.</text>
</comment>
<keyword evidence="7 9" id="KW-0630">Potassium</keyword>
<comment type="subunit">
    <text evidence="9">Homodimer.</text>
</comment>
<comment type="cofactor">
    <cofactor evidence="9">
        <name>Mg(2+)</name>
        <dbReference type="ChEBI" id="CHEBI:18420"/>
    </cofactor>
    <text evidence="9">Requires a divalent cation, most likely magnesium in vivo, as an electrophilic catalyst to aid phosphoryl group transfer. It is the chelate of the metal and the nucleotide that is the actual substrate.</text>
</comment>
<dbReference type="Gene3D" id="3.40.1190.20">
    <property type="match status" value="1"/>
</dbReference>
<comment type="function">
    <text evidence="9">Catalyzes the phosphorylation of ribose at O-5 in a reaction requiring ATP and magnesium. The resulting D-ribose-5-phosphate can then be used either for sythesis of nucleotides, histidine, and tryptophan, or as a component of the pentose phosphate pathway.</text>
</comment>
<dbReference type="CDD" id="cd01174">
    <property type="entry name" value="ribokinase"/>
    <property type="match status" value="1"/>
</dbReference>
<dbReference type="InterPro" id="IPR029056">
    <property type="entry name" value="Ribokinase-like"/>
</dbReference>
<keyword evidence="2 9" id="KW-0479">Metal-binding</keyword>
<evidence type="ECO:0000256" key="6">
    <source>
        <dbReference type="ARBA" id="ARBA00022842"/>
    </source>
</evidence>
<feature type="binding site" evidence="9">
    <location>
        <position position="239"/>
    </location>
    <ligand>
        <name>K(+)</name>
        <dbReference type="ChEBI" id="CHEBI:29103"/>
    </ligand>
</feature>
<feature type="binding site" evidence="9">
    <location>
        <position position="273"/>
    </location>
    <ligand>
        <name>K(+)</name>
        <dbReference type="ChEBI" id="CHEBI:29103"/>
    </ligand>
</feature>
<dbReference type="UniPathway" id="UPA00916">
    <property type="reaction ID" value="UER00889"/>
</dbReference>
<accession>A0A1F7FF87</accession>
<dbReference type="HAMAP" id="MF_01987">
    <property type="entry name" value="Ribokinase"/>
    <property type="match status" value="1"/>
</dbReference>
<dbReference type="GO" id="GO:0005524">
    <property type="term" value="F:ATP binding"/>
    <property type="evidence" value="ECO:0007669"/>
    <property type="project" value="UniProtKB-UniRule"/>
</dbReference>
<comment type="caution">
    <text evidence="9">Lacks conserved residue(s) required for the propagation of feature annotation.</text>
</comment>
<organism evidence="11 12">
    <name type="scientific">Candidatus Raymondbacteria bacterium RIFOXYD12_FULL_49_13</name>
    <dbReference type="NCBI Taxonomy" id="1817890"/>
    <lineage>
        <taxon>Bacteria</taxon>
        <taxon>Raymondiibacteriota</taxon>
    </lineage>
</organism>
<dbReference type="InterPro" id="IPR011877">
    <property type="entry name" value="Ribokinase"/>
</dbReference>